<dbReference type="EMBL" id="CABVGP010000001">
    <property type="protein sequence ID" value="VVJ17473.1"/>
    <property type="molecule type" value="Genomic_DNA"/>
</dbReference>
<evidence type="ECO:0000313" key="3">
    <source>
        <dbReference type="Proteomes" id="UP000399805"/>
    </source>
</evidence>
<organism evidence="2 3">
    <name type="scientific">Amycolatopsis camponoti</name>
    <dbReference type="NCBI Taxonomy" id="2606593"/>
    <lineage>
        <taxon>Bacteria</taxon>
        <taxon>Bacillati</taxon>
        <taxon>Actinomycetota</taxon>
        <taxon>Actinomycetes</taxon>
        <taxon>Pseudonocardiales</taxon>
        <taxon>Pseudonocardiaceae</taxon>
        <taxon>Amycolatopsis</taxon>
    </lineage>
</organism>
<feature type="region of interest" description="Disordered" evidence="1">
    <location>
        <begin position="1"/>
        <end position="62"/>
    </location>
</feature>
<evidence type="ECO:0000313" key="2">
    <source>
        <dbReference type="EMBL" id="VVJ17473.1"/>
    </source>
</evidence>
<evidence type="ECO:0000256" key="1">
    <source>
        <dbReference type="SAM" id="MobiDB-lite"/>
    </source>
</evidence>
<protein>
    <submittedName>
        <fullName evidence="2">Uncharacterized protein</fullName>
    </submittedName>
</protein>
<keyword evidence="3" id="KW-1185">Reference proteome</keyword>
<proteinExistence type="predicted"/>
<feature type="compositionally biased region" description="Basic and acidic residues" evidence="1">
    <location>
        <begin position="27"/>
        <end position="62"/>
    </location>
</feature>
<name>A0A6I8LKL8_9PSEU</name>
<accession>A0A6I8LKL8</accession>
<dbReference type="Proteomes" id="UP000399805">
    <property type="component" value="Unassembled WGS sequence"/>
</dbReference>
<dbReference type="AlphaFoldDB" id="A0A6I8LKL8"/>
<sequence>MVTDDRAPGAPAPGHGRPTVRCGLRRGRAEPKWRGRGDGVDRDAVPRAFEREGTGAGRGDGR</sequence>
<reference evidence="2 3" key="1">
    <citation type="submission" date="2019-09" db="EMBL/GenBank/DDBJ databases">
        <authorList>
            <person name="Leyn A S."/>
        </authorList>
    </citation>
    <scope>NUCLEOTIDE SEQUENCE [LARGE SCALE GENOMIC DNA]</scope>
    <source>
        <strain evidence="2">AA231_1</strain>
    </source>
</reference>
<gene>
    <name evidence="2" type="ORF">AA23TX_02494</name>
</gene>